<reference evidence="1" key="2">
    <citation type="submission" date="2025-05" db="UniProtKB">
        <authorList>
            <consortium name="EnsemblMetazoa"/>
        </authorList>
    </citation>
    <scope>IDENTIFICATION</scope>
    <source>
        <strain evidence="1">Foshan</strain>
    </source>
</reference>
<organism evidence="1 2">
    <name type="scientific">Aedes albopictus</name>
    <name type="common">Asian tiger mosquito</name>
    <name type="synonym">Stegomyia albopicta</name>
    <dbReference type="NCBI Taxonomy" id="7160"/>
    <lineage>
        <taxon>Eukaryota</taxon>
        <taxon>Metazoa</taxon>
        <taxon>Ecdysozoa</taxon>
        <taxon>Arthropoda</taxon>
        <taxon>Hexapoda</taxon>
        <taxon>Insecta</taxon>
        <taxon>Pterygota</taxon>
        <taxon>Neoptera</taxon>
        <taxon>Endopterygota</taxon>
        <taxon>Diptera</taxon>
        <taxon>Nematocera</taxon>
        <taxon>Culicoidea</taxon>
        <taxon>Culicidae</taxon>
        <taxon>Culicinae</taxon>
        <taxon>Aedini</taxon>
        <taxon>Aedes</taxon>
        <taxon>Stegomyia</taxon>
    </lineage>
</organism>
<dbReference type="EnsemblMetazoa" id="AALFPA23_012537.R17989">
    <property type="protein sequence ID" value="AALFPA23_012537.P17989"/>
    <property type="gene ID" value="AALFPA23_012537"/>
</dbReference>
<accession>A0ABM1ZDG9</accession>
<keyword evidence="2" id="KW-1185">Reference proteome</keyword>
<dbReference type="GeneID" id="134291235"/>
<evidence type="ECO:0000313" key="2">
    <source>
        <dbReference type="Proteomes" id="UP000069940"/>
    </source>
</evidence>
<dbReference type="RefSeq" id="XP_029708294.2">
    <property type="nucleotide sequence ID" value="XM_029852434.2"/>
</dbReference>
<dbReference type="Proteomes" id="UP000069940">
    <property type="component" value="Unassembled WGS sequence"/>
</dbReference>
<dbReference type="GeneID" id="109409192"/>
<evidence type="ECO:0000313" key="1">
    <source>
        <dbReference type="EnsemblMetazoa" id="AALFPA23_017493.P25519"/>
    </source>
</evidence>
<sequence length="514" mass="58622">MSNAEPKIEELVEVESLDEETAEFIAVLESFGSSDTIINAFLANQYTIDTLRIIERQEVEELIPQPFLAERTKFIHGLNEWRKQKNLPLLSGTGNPPAVSLPPAIPELSRETCTAAYFLRSSAKGQAILNKYAESPFLTRTDKKSITQIVVDEFKDRFSKLTSSELEQRAIELSKLFPSEPKEVWYQSPWSTDGVGRRIKIRKQAKGRLYDRNINYKPVGVNNLQPPPSGSDAGQSAEEITDEQISEYQQTKKWIVHNQDEWEELKTKWKQTARLRIYELSKNTSKTAASILSEYSVFRNHQAYQLVQIDFQQRFPDKEKLLFDRWDQFLTGVLPILEAEVNDAEGKELLNHLRAQDITTDGQGFITVLLLAHILPSPVLTFAQKRRWKPSIVESRDSVIIQVDNLAELRTTLNKYFNSCREKGIDSTPFIVVHGSDPKHPEGFSVWNNVVAYKLPNLQKALDVCVKLFKTYDIPFPRQSSLIWNLLATFLYGFDAPADQIHIAALCSSISSNN</sequence>
<reference evidence="2" key="1">
    <citation type="journal article" date="2015" name="Proc. Natl. Acad. Sci. U.S.A.">
        <title>Genome sequence of the Asian Tiger mosquito, Aedes albopictus, reveals insights into its biology, genetics, and evolution.</title>
        <authorList>
            <person name="Chen X.G."/>
            <person name="Jiang X."/>
            <person name="Gu J."/>
            <person name="Xu M."/>
            <person name="Wu Y."/>
            <person name="Deng Y."/>
            <person name="Zhang C."/>
            <person name="Bonizzoni M."/>
            <person name="Dermauw W."/>
            <person name="Vontas J."/>
            <person name="Armbruster P."/>
            <person name="Huang X."/>
            <person name="Yang Y."/>
            <person name="Zhang H."/>
            <person name="He W."/>
            <person name="Peng H."/>
            <person name="Liu Y."/>
            <person name="Wu K."/>
            <person name="Chen J."/>
            <person name="Lirakis M."/>
            <person name="Topalis P."/>
            <person name="Van Leeuwen T."/>
            <person name="Hall A.B."/>
            <person name="Jiang X."/>
            <person name="Thorpe C."/>
            <person name="Mueller R.L."/>
            <person name="Sun C."/>
            <person name="Waterhouse R.M."/>
            <person name="Yan G."/>
            <person name="Tu Z.J."/>
            <person name="Fang X."/>
            <person name="James A.A."/>
        </authorList>
    </citation>
    <scope>NUCLEOTIDE SEQUENCE [LARGE SCALE GENOMIC DNA]</scope>
    <source>
        <strain evidence="2">Foshan</strain>
    </source>
</reference>
<protein>
    <submittedName>
        <fullName evidence="1">Uncharacterized protein</fullName>
    </submittedName>
</protein>
<dbReference type="EnsemblMetazoa" id="AALFPA23_017493.R25519">
    <property type="protein sequence ID" value="AALFPA23_017493.P25519"/>
    <property type="gene ID" value="AALFPA23_017493"/>
</dbReference>
<name>A0ABM1ZDG9_AEDAL</name>
<dbReference type="RefSeq" id="XP_062714723.1">
    <property type="nucleotide sequence ID" value="XM_062858739.1"/>
</dbReference>
<proteinExistence type="predicted"/>